<reference evidence="2 3" key="1">
    <citation type="submission" date="2013-07" db="EMBL/GenBank/DDBJ databases">
        <authorList>
            <person name="Stoco P.H."/>
            <person name="Wagner G."/>
            <person name="Gerber A."/>
            <person name="Zaha A."/>
            <person name="Thompson C."/>
            <person name="Bartholomeu D.C."/>
            <person name="Luckemeyer D.D."/>
            <person name="Bahia D."/>
            <person name="Loreto E."/>
            <person name="Prestes E.B."/>
            <person name="Lima F.M."/>
            <person name="Rodrigues-Luiz G."/>
            <person name="Vallejo G.A."/>
            <person name="Filho J.F."/>
            <person name="Monteiro K.M."/>
            <person name="Tyler K.M."/>
            <person name="de Almeida L.G."/>
            <person name="Ortiz M.F."/>
            <person name="Siervo M.A."/>
            <person name="de Moraes M.H."/>
            <person name="Cunha O.L."/>
            <person name="Mendonca-Neto R."/>
            <person name="Silva R."/>
            <person name="Teixeira S.M."/>
            <person name="Murta S.M."/>
            <person name="Sincero T.C."/>
            <person name="Mendes T.A."/>
            <person name="Urmenyi T.P."/>
            <person name="Silva V.G."/>
            <person name="da Rocha W.D."/>
            <person name="Andersson B."/>
            <person name="Romanha A.J."/>
            <person name="Steindel M."/>
            <person name="de Vasconcelos A.T."/>
            <person name="Grisard E.C."/>
        </authorList>
    </citation>
    <scope>NUCLEOTIDE SEQUENCE [LARGE SCALE GENOMIC DNA]</scope>
    <source>
        <strain evidence="2 3">SC58</strain>
    </source>
</reference>
<proteinExistence type="predicted"/>
<keyword evidence="3" id="KW-1185">Reference proteome</keyword>
<protein>
    <submittedName>
        <fullName evidence="2">Uncharacterized protein</fullName>
    </submittedName>
</protein>
<feature type="compositionally biased region" description="Acidic residues" evidence="1">
    <location>
        <begin position="83"/>
        <end position="98"/>
    </location>
</feature>
<evidence type="ECO:0000313" key="2">
    <source>
        <dbReference type="EMBL" id="ESL06196.1"/>
    </source>
</evidence>
<dbReference type="Proteomes" id="UP000031737">
    <property type="component" value="Unassembled WGS sequence"/>
</dbReference>
<evidence type="ECO:0000313" key="3">
    <source>
        <dbReference type="Proteomes" id="UP000031737"/>
    </source>
</evidence>
<sequence length="209" mass="23218">MNRLVVHKESLPAQVGIKRRRANTAAPIASSPNSSVVEGENTDANPPPSATEHADVNTMCSSRCETVEANDGEAGKVDPVDAVPEDEEEESSEDEDMVELERERRRIEQLQQEKQRAKDEKIGSTSASASSTRATGFGNHTNTTSNTTRNGGVSSYNYDVLFRRREWREQNVVTTADGAKKNKKTKWEAVQNNAQHSAAFRHFMKSHFK</sequence>
<evidence type="ECO:0000256" key="1">
    <source>
        <dbReference type="SAM" id="MobiDB-lite"/>
    </source>
</evidence>
<feature type="compositionally biased region" description="Low complexity" evidence="1">
    <location>
        <begin position="124"/>
        <end position="152"/>
    </location>
</feature>
<accession>A0A061IWF4</accession>
<comment type="caution">
    <text evidence="2">The sequence shown here is derived from an EMBL/GenBank/DDBJ whole genome shotgun (WGS) entry which is preliminary data.</text>
</comment>
<dbReference type="VEuPathDB" id="TriTrypDB:TRSC58_06133"/>
<feature type="region of interest" description="Disordered" evidence="1">
    <location>
        <begin position="17"/>
        <end position="154"/>
    </location>
</feature>
<organism evidence="2 3">
    <name type="scientific">Trypanosoma rangeli SC58</name>
    <dbReference type="NCBI Taxonomy" id="429131"/>
    <lineage>
        <taxon>Eukaryota</taxon>
        <taxon>Discoba</taxon>
        <taxon>Euglenozoa</taxon>
        <taxon>Kinetoplastea</taxon>
        <taxon>Metakinetoplastina</taxon>
        <taxon>Trypanosomatida</taxon>
        <taxon>Trypanosomatidae</taxon>
        <taxon>Trypanosoma</taxon>
        <taxon>Herpetosoma</taxon>
    </lineage>
</organism>
<dbReference type="AlphaFoldDB" id="A0A061IWF4"/>
<dbReference type="EMBL" id="AUPL01006133">
    <property type="protein sequence ID" value="ESL06196.1"/>
    <property type="molecule type" value="Genomic_DNA"/>
</dbReference>
<dbReference type="OrthoDB" id="273313at2759"/>
<name>A0A061IWF4_TRYRA</name>
<gene>
    <name evidence="2" type="ORF">TRSC58_06133</name>
</gene>
<feature type="compositionally biased region" description="Basic and acidic residues" evidence="1">
    <location>
        <begin position="99"/>
        <end position="122"/>
    </location>
</feature>